<dbReference type="Pfam" id="PF04365">
    <property type="entry name" value="BrnT_toxin"/>
    <property type="match status" value="1"/>
</dbReference>
<comment type="caution">
    <text evidence="1">The sequence shown here is derived from an EMBL/GenBank/DDBJ whole genome shotgun (WGS) entry which is preliminary data.</text>
</comment>
<protein>
    <recommendedName>
        <fullName evidence="3">BrnT family toxin</fullName>
    </recommendedName>
</protein>
<reference evidence="1 2" key="1">
    <citation type="submission" date="2018-07" db="EMBL/GenBank/DDBJ databases">
        <title>Genomic Encyclopedia of Type Strains, Phase IV (KMG-IV): sequencing the most valuable type-strain genomes for metagenomic binning, comparative biology and taxonomic classification.</title>
        <authorList>
            <person name="Goeker M."/>
        </authorList>
    </citation>
    <scope>NUCLEOTIDE SEQUENCE [LARGE SCALE GENOMIC DNA]</scope>
    <source>
        <strain evidence="1 2">DSM 21352</strain>
    </source>
</reference>
<dbReference type="Proteomes" id="UP000255265">
    <property type="component" value="Unassembled WGS sequence"/>
</dbReference>
<dbReference type="InterPro" id="IPR038573">
    <property type="entry name" value="BrnT_sf"/>
</dbReference>
<evidence type="ECO:0008006" key="3">
    <source>
        <dbReference type="Google" id="ProtNLM"/>
    </source>
</evidence>
<proteinExistence type="predicted"/>
<keyword evidence="2" id="KW-1185">Reference proteome</keyword>
<dbReference type="OrthoDB" id="9798158at2"/>
<evidence type="ECO:0000313" key="2">
    <source>
        <dbReference type="Proteomes" id="UP000255265"/>
    </source>
</evidence>
<gene>
    <name evidence="1" type="ORF">DFR41_1011188</name>
</gene>
<dbReference type="EMBL" id="QQAV01000001">
    <property type="protein sequence ID" value="RDI29432.1"/>
    <property type="molecule type" value="Genomic_DNA"/>
</dbReference>
<dbReference type="AlphaFoldDB" id="A0A370FNX8"/>
<evidence type="ECO:0000313" key="1">
    <source>
        <dbReference type="EMBL" id="RDI29432.1"/>
    </source>
</evidence>
<name>A0A370FNX8_9BURK</name>
<organism evidence="1 2">
    <name type="scientific">Pseudacidovorax intermedius</name>
    <dbReference type="NCBI Taxonomy" id="433924"/>
    <lineage>
        <taxon>Bacteria</taxon>
        <taxon>Pseudomonadati</taxon>
        <taxon>Pseudomonadota</taxon>
        <taxon>Betaproteobacteria</taxon>
        <taxon>Burkholderiales</taxon>
        <taxon>Comamonadaceae</taxon>
        <taxon>Pseudacidovorax</taxon>
    </lineage>
</organism>
<dbReference type="RefSeq" id="WP_114802010.1">
    <property type="nucleotide sequence ID" value="NZ_QQAV01000001.1"/>
</dbReference>
<dbReference type="Gene3D" id="3.10.450.530">
    <property type="entry name" value="Ribonuclease toxin, BrnT, of type II toxin-antitoxin system"/>
    <property type="match status" value="1"/>
</dbReference>
<sequence length="90" mass="10400">MEWIFDTGKDALNQAKHGVSLAKARELDWDHALVAPDLRRDCGEPRQVALAPMAGRLWVVVFTDRADVRRVISLRKANLREFRRYEQEAP</sequence>
<accession>A0A370FNX8</accession>
<dbReference type="InterPro" id="IPR007460">
    <property type="entry name" value="BrnT_toxin"/>
</dbReference>